<evidence type="ECO:0000313" key="3">
    <source>
        <dbReference type="Proteomes" id="UP000268093"/>
    </source>
</evidence>
<gene>
    <name evidence="2" type="ORF">BC936DRAFT_149304</name>
</gene>
<protein>
    <submittedName>
        <fullName evidence="2">Uncharacterized protein</fullName>
    </submittedName>
</protein>
<dbReference type="EMBL" id="RBNI01008746">
    <property type="protein sequence ID" value="RUP44550.1"/>
    <property type="molecule type" value="Genomic_DNA"/>
</dbReference>
<name>A0A433D137_9FUNG</name>
<feature type="region of interest" description="Disordered" evidence="1">
    <location>
        <begin position="48"/>
        <end position="67"/>
    </location>
</feature>
<dbReference type="Proteomes" id="UP000268093">
    <property type="component" value="Unassembled WGS sequence"/>
</dbReference>
<evidence type="ECO:0000256" key="1">
    <source>
        <dbReference type="SAM" id="MobiDB-lite"/>
    </source>
</evidence>
<sequence>MIPVRFLPAFPILRFSSRVTSSSVRYQRAIGYTLQPTVSCFARYSTQPEPRTASADPPLPKDDAAASAKTAESFVDEKLQVVDCSRDAFAPPLVLVHHSQLTQLTSASHPLHTRPPAWLRAADPPRIEQYPYPPPSPTFSFLDVFPVLMQREFCKWIASRLLSGNTSETYFPDQFLLGGIKGLIIGVRYSWVCVILFIFALKNLSNLSFSPTPSLPSFKATLSLRRVLTTLTTASTILSPASASETPPTLPSDLSEMLTPALHNRLLTELMSLPHQTRIRLSLPAIHDATIRDVWAVLGPQQASTNPQRFTDLRWMTMQLWMRRVREKGDEESIREYRDRNRRGLLEGCGFKVDVEVDAEVLFEVVRVKGEEDEEVILRDRTRRPVVVRFETPYFEPATPIQYPLHRSSSPRTRQLSPPSLDPLHAFGIRFRHNPPHNRIRHPCKREMEHVGSLPRPKGRIDDISRHANLETPMRMTLSVHYLRR</sequence>
<organism evidence="2 3">
    <name type="scientific">Jimgerdemannia flammicorona</name>
    <dbReference type="NCBI Taxonomy" id="994334"/>
    <lineage>
        <taxon>Eukaryota</taxon>
        <taxon>Fungi</taxon>
        <taxon>Fungi incertae sedis</taxon>
        <taxon>Mucoromycota</taxon>
        <taxon>Mucoromycotina</taxon>
        <taxon>Endogonomycetes</taxon>
        <taxon>Endogonales</taxon>
        <taxon>Endogonaceae</taxon>
        <taxon>Jimgerdemannia</taxon>
    </lineage>
</organism>
<proteinExistence type="predicted"/>
<dbReference type="OrthoDB" id="2117820at2759"/>
<dbReference type="AlphaFoldDB" id="A0A433D137"/>
<evidence type="ECO:0000313" key="2">
    <source>
        <dbReference type="EMBL" id="RUP44550.1"/>
    </source>
</evidence>
<keyword evidence="3" id="KW-1185">Reference proteome</keyword>
<accession>A0A433D137</accession>
<reference evidence="2 3" key="1">
    <citation type="journal article" date="2018" name="New Phytol.">
        <title>Phylogenomics of Endogonaceae and evolution of mycorrhizas within Mucoromycota.</title>
        <authorList>
            <person name="Chang Y."/>
            <person name="Desiro A."/>
            <person name="Na H."/>
            <person name="Sandor L."/>
            <person name="Lipzen A."/>
            <person name="Clum A."/>
            <person name="Barry K."/>
            <person name="Grigoriev I.V."/>
            <person name="Martin F.M."/>
            <person name="Stajich J.E."/>
            <person name="Smith M.E."/>
            <person name="Bonito G."/>
            <person name="Spatafora J.W."/>
        </authorList>
    </citation>
    <scope>NUCLEOTIDE SEQUENCE [LARGE SCALE GENOMIC DNA]</scope>
    <source>
        <strain evidence="2 3">GMNB39</strain>
    </source>
</reference>
<comment type="caution">
    <text evidence="2">The sequence shown here is derived from an EMBL/GenBank/DDBJ whole genome shotgun (WGS) entry which is preliminary data.</text>
</comment>